<dbReference type="Proteomes" id="UP000179807">
    <property type="component" value="Unassembled WGS sequence"/>
</dbReference>
<dbReference type="PANTHER" id="PTHR15730">
    <property type="entry name" value="EXPERIMENTAL AUTOIMMUNE PROSTATITIS ANTIGEN 2-RELATED"/>
    <property type="match status" value="1"/>
</dbReference>
<name>A0A1J4KK03_9EUKA</name>
<sequence>MGCMTSSPRIHAAHNARPILDFDEIDDIQQGHQKVITVDVSNYLKTSYSNLLQGITKIPKTPSIQPIACLNECTTPLVLDKLYLTNGDSTDVTLPVAAFGVYGKGKTVMIGHIGLLAECTQTSTEASAFLENISRYVCGMNRMTIKVLILGVTTNTANNIKKNLAVFEIYADISKDPVDNWRNYAGVICTTECTLSTELLNYVQRGGGLICGFVESSNLEEPSEYPMQKILLELGYGIPECSLQIGSSSSNSIKTECSFSTAHKVTFPSLVETYIKRIEDPNSINMSDYDSLVTALRYNIISMMRTENNSIKQLNEAAWNFLDSTEASSPESTTVGSQLIHGITYVLISEMMSHIPAIYFENLNRSWPFPGECGENLELADFKTHVELHCDSWFSTGLYLPPGVVSTATLEHHIPHISVQIGAHKECILSNSGPWKRWPIVTAVFDFSETTINIASPFGGIVYIVAENVDIEEKIDFEITFRNIGRHTSFLTSVPDSFEESRDMKTPWGEIETQFVIFTLPTSKMDMIADLQDTCDFIDSIVARVLTFTSDESLRLFRVVFDVELNEGSPVLGYPIVFDISMIDGILMNNSEPSTELFLFLTYIGMMSMPTGIFEHPMIESFATIAAIHAFKNTWKNCDPLQYSLVAPPELFEVLYRIYNENNKNALVKAFLKAREASVYPNQNSISLWKIFVQKLSLDTQDYSHELLKESFSMQSISGHMIMTYSSTSLNTYQLTEALASATEIV</sequence>
<dbReference type="SMART" id="SM01276">
    <property type="entry name" value="M60-like"/>
    <property type="match status" value="1"/>
</dbReference>
<proteinExistence type="predicted"/>
<comment type="caution">
    <text evidence="2">The sequence shown here is derived from an EMBL/GenBank/DDBJ whole genome shotgun (WGS) entry which is preliminary data.</text>
</comment>
<dbReference type="InterPro" id="IPR035423">
    <property type="entry name" value="M60-like_N"/>
</dbReference>
<protein>
    <recommendedName>
        <fullName evidence="1">Peptidase M60 domain-containing protein</fullName>
    </recommendedName>
</protein>
<gene>
    <name evidence="2" type="ORF">TRFO_18905</name>
</gene>
<dbReference type="AlphaFoldDB" id="A0A1J4KK03"/>
<evidence type="ECO:0000313" key="3">
    <source>
        <dbReference type="Proteomes" id="UP000179807"/>
    </source>
</evidence>
<keyword evidence="3" id="KW-1185">Reference proteome</keyword>
<organism evidence="2 3">
    <name type="scientific">Tritrichomonas foetus</name>
    <dbReference type="NCBI Taxonomy" id="1144522"/>
    <lineage>
        <taxon>Eukaryota</taxon>
        <taxon>Metamonada</taxon>
        <taxon>Parabasalia</taxon>
        <taxon>Tritrichomonadida</taxon>
        <taxon>Tritrichomonadidae</taxon>
        <taxon>Tritrichomonas</taxon>
    </lineage>
</organism>
<dbReference type="PROSITE" id="PS51723">
    <property type="entry name" value="PEPTIDASE_M60"/>
    <property type="match status" value="1"/>
</dbReference>
<evidence type="ECO:0000259" key="1">
    <source>
        <dbReference type="PROSITE" id="PS51723"/>
    </source>
</evidence>
<dbReference type="RefSeq" id="XP_068364691.1">
    <property type="nucleotide sequence ID" value="XM_068500448.1"/>
</dbReference>
<dbReference type="InterPro" id="IPR031161">
    <property type="entry name" value="Peptidase_M60_dom"/>
</dbReference>
<evidence type="ECO:0000313" key="2">
    <source>
        <dbReference type="EMBL" id="OHT11555.1"/>
    </source>
</evidence>
<feature type="domain" description="Peptidase M60" evidence="1">
    <location>
        <begin position="391"/>
        <end position="681"/>
    </location>
</feature>
<dbReference type="PANTHER" id="PTHR15730:SF5">
    <property type="entry name" value="SI:CH211-210B2.2-RELATED"/>
    <property type="match status" value="1"/>
</dbReference>
<reference evidence="2" key="1">
    <citation type="submission" date="2016-10" db="EMBL/GenBank/DDBJ databases">
        <authorList>
            <person name="Benchimol M."/>
            <person name="Almeida L.G."/>
            <person name="Vasconcelos A.T."/>
            <person name="Perreira-Neves A."/>
            <person name="Rosa I.A."/>
            <person name="Tasca T."/>
            <person name="Bogo M.R."/>
            <person name="de Souza W."/>
        </authorList>
    </citation>
    <scope>NUCLEOTIDE SEQUENCE [LARGE SCALE GENOMIC DNA]</scope>
    <source>
        <strain evidence="2">K</strain>
    </source>
</reference>
<dbReference type="Pfam" id="PF17291">
    <property type="entry name" value="M60-like_N"/>
    <property type="match status" value="1"/>
</dbReference>
<dbReference type="GeneID" id="94835152"/>
<dbReference type="EMBL" id="MLAK01000584">
    <property type="protein sequence ID" value="OHT11555.1"/>
    <property type="molecule type" value="Genomic_DNA"/>
</dbReference>
<dbReference type="OrthoDB" id="10260387at2759"/>
<dbReference type="InterPro" id="IPR051244">
    <property type="entry name" value="TCAF"/>
</dbReference>
<accession>A0A1J4KK03</accession>
<dbReference type="VEuPathDB" id="TrichDB:TRFO_18905"/>